<accession>A0A1I1GW50</accession>
<feature type="transmembrane region" description="Helical" evidence="1">
    <location>
        <begin position="166"/>
        <end position="189"/>
    </location>
</feature>
<dbReference type="RefSeq" id="WP_074960682.1">
    <property type="nucleotide sequence ID" value="NZ_FOKQ01000008.1"/>
</dbReference>
<keyword evidence="1" id="KW-1133">Transmembrane helix</keyword>
<keyword evidence="1" id="KW-0812">Transmembrane</keyword>
<reference evidence="2 3" key="1">
    <citation type="submission" date="2016-10" db="EMBL/GenBank/DDBJ databases">
        <authorList>
            <person name="de Groot N.N."/>
        </authorList>
    </citation>
    <scope>NUCLEOTIDE SEQUENCE [LARGE SCALE GENOMIC DNA]</scope>
    <source>
        <strain evidence="2 3">AR67</strain>
    </source>
</reference>
<proteinExistence type="predicted"/>
<name>A0A1I1GW50_RUMAL</name>
<sequence length="191" mass="21100">MEDRFEIVMLGVLTLLDIVLLINLRSKIKAERKYTSSCEKMSAVVEDISKKKLANSMLYSFIVKAENGCTYNVSSSSFSSALIMKGSTVKILVPQGAPARTDEDKYMESVVMGGREALNSLSHEEKLRLNDYLSRKSDDSITAARMMMENNVATLASDGRELKNEIIPLGVLAGVVSLIILVFCFTVLFGR</sequence>
<dbReference type="OrthoDB" id="9939988at2"/>
<protein>
    <submittedName>
        <fullName evidence="2">Uncharacterized protein</fullName>
    </submittedName>
</protein>
<evidence type="ECO:0000256" key="1">
    <source>
        <dbReference type="SAM" id="Phobius"/>
    </source>
</evidence>
<dbReference type="Proteomes" id="UP000182192">
    <property type="component" value="Unassembled WGS sequence"/>
</dbReference>
<dbReference type="EMBL" id="FOKQ01000008">
    <property type="protein sequence ID" value="SFC15696.1"/>
    <property type="molecule type" value="Genomic_DNA"/>
</dbReference>
<gene>
    <name evidence="2" type="ORF">SAMN02910406_01241</name>
</gene>
<evidence type="ECO:0000313" key="2">
    <source>
        <dbReference type="EMBL" id="SFC15696.1"/>
    </source>
</evidence>
<evidence type="ECO:0000313" key="3">
    <source>
        <dbReference type="Proteomes" id="UP000182192"/>
    </source>
</evidence>
<keyword evidence="1" id="KW-0472">Membrane</keyword>
<dbReference type="AlphaFoldDB" id="A0A1I1GW50"/>
<feature type="transmembrane region" description="Helical" evidence="1">
    <location>
        <begin position="6"/>
        <end position="24"/>
    </location>
</feature>
<organism evidence="2 3">
    <name type="scientific">Ruminococcus albus</name>
    <dbReference type="NCBI Taxonomy" id="1264"/>
    <lineage>
        <taxon>Bacteria</taxon>
        <taxon>Bacillati</taxon>
        <taxon>Bacillota</taxon>
        <taxon>Clostridia</taxon>
        <taxon>Eubacteriales</taxon>
        <taxon>Oscillospiraceae</taxon>
        <taxon>Ruminococcus</taxon>
    </lineage>
</organism>